<evidence type="ECO:0000313" key="6">
    <source>
        <dbReference type="EMBL" id="BDU71495.1"/>
    </source>
</evidence>
<evidence type="ECO:0000313" key="7">
    <source>
        <dbReference type="Proteomes" id="UP001238179"/>
    </source>
</evidence>
<accession>A0AA48K7V4</accession>
<evidence type="ECO:0000256" key="1">
    <source>
        <dbReference type="ARBA" id="ARBA00004127"/>
    </source>
</evidence>
<evidence type="ECO:0000256" key="4">
    <source>
        <dbReference type="ARBA" id="ARBA00023136"/>
    </source>
</evidence>
<dbReference type="Gene3D" id="1.20.120.1630">
    <property type="match status" value="1"/>
</dbReference>
<protein>
    <recommendedName>
        <fullName evidence="8">Isoprenylcysteine carboxylmethyltransferase family protein</fullName>
    </recommendedName>
</protein>
<feature type="transmembrane region" description="Helical" evidence="5">
    <location>
        <begin position="12"/>
        <end position="37"/>
    </location>
</feature>
<organism evidence="6 7">
    <name type="scientific">Mesoterricola silvestris</name>
    <dbReference type="NCBI Taxonomy" id="2927979"/>
    <lineage>
        <taxon>Bacteria</taxon>
        <taxon>Pseudomonadati</taxon>
        <taxon>Acidobacteriota</taxon>
        <taxon>Holophagae</taxon>
        <taxon>Holophagales</taxon>
        <taxon>Holophagaceae</taxon>
        <taxon>Mesoterricola</taxon>
    </lineage>
</organism>
<proteinExistence type="predicted"/>
<dbReference type="Pfam" id="PF04191">
    <property type="entry name" value="PEMT"/>
    <property type="match status" value="1"/>
</dbReference>
<feature type="transmembrane region" description="Helical" evidence="5">
    <location>
        <begin position="74"/>
        <end position="97"/>
    </location>
</feature>
<feature type="transmembrane region" description="Helical" evidence="5">
    <location>
        <begin position="195"/>
        <end position="212"/>
    </location>
</feature>
<dbReference type="Proteomes" id="UP001238179">
    <property type="component" value="Chromosome"/>
</dbReference>
<keyword evidence="7" id="KW-1185">Reference proteome</keyword>
<dbReference type="AlphaFoldDB" id="A0AA48K7V4"/>
<evidence type="ECO:0008006" key="8">
    <source>
        <dbReference type="Google" id="ProtNLM"/>
    </source>
</evidence>
<keyword evidence="3 5" id="KW-1133">Transmembrane helix</keyword>
<dbReference type="KEGG" id="msil:METEAL_06690"/>
<sequence length="393" mass="43916">MRTRKTFLGSAVLIYFIIAFEVLIMISPFAGFFYAVFNPVLLKLASHPATRWLSAFYLPHMVLPDDGFLVGVRLAGSALFLGGMALFLVCAFQIYAAKLLKRGAVLGGLYAWIRHPQYLALGLAGIGLSILWPRFLTAVLWLVMAIIYYFLAKDEERRMVSAYPEGYRALMGRTGMFLPALVERRLAPSSTLRKAIAGLGFAALALAAPFLLRAYTVRHLTLWTEGPKVAVLAILPEDVPMMDHRMGDILELEGVRTCIKADRNYLVYFLPREYIMQGMIADTGGDWKLFEQHRSLAMITDWVINPFGHLRSGHHAMHAAMMPTKGPEGGIVRRLIFLSIEGADVHSPAELFAINARRIPEFMVDIEVHNLQLLDLKELPHGSGWGTVPTPMF</sequence>
<name>A0AA48K7V4_9BACT</name>
<comment type="subcellular location">
    <subcellularLocation>
        <location evidence="1">Endomembrane system</location>
        <topology evidence="1">Multi-pass membrane protein</topology>
    </subcellularLocation>
</comment>
<keyword evidence="4 5" id="KW-0472">Membrane</keyword>
<dbReference type="InterPro" id="IPR007318">
    <property type="entry name" value="Phopholipid_MeTrfase"/>
</dbReference>
<dbReference type="EMBL" id="AP027080">
    <property type="protein sequence ID" value="BDU71495.1"/>
    <property type="molecule type" value="Genomic_DNA"/>
</dbReference>
<keyword evidence="2 5" id="KW-0812">Transmembrane</keyword>
<dbReference type="RefSeq" id="WP_316414388.1">
    <property type="nucleotide sequence ID" value="NZ_AP027080.1"/>
</dbReference>
<dbReference type="GO" id="GO:0012505">
    <property type="term" value="C:endomembrane system"/>
    <property type="evidence" value="ECO:0007669"/>
    <property type="project" value="UniProtKB-SubCell"/>
</dbReference>
<evidence type="ECO:0000256" key="5">
    <source>
        <dbReference type="SAM" id="Phobius"/>
    </source>
</evidence>
<gene>
    <name evidence="6" type="ORF">METEAL_06690</name>
</gene>
<evidence type="ECO:0000256" key="2">
    <source>
        <dbReference type="ARBA" id="ARBA00022692"/>
    </source>
</evidence>
<reference evidence="7" key="1">
    <citation type="journal article" date="2023" name="Int. J. Syst. Evol. Microbiol.">
        <title>Mesoterricola silvestris gen. nov., sp. nov., Mesoterricola sediminis sp. nov., Geothrix oryzae sp. nov., Geothrix edaphica sp. nov., Geothrix rubra sp. nov., and Geothrix limicola sp. nov., six novel members of Acidobacteriota isolated from soils.</title>
        <authorList>
            <person name="Itoh H."/>
            <person name="Sugisawa Y."/>
            <person name="Mise K."/>
            <person name="Xu Z."/>
            <person name="Kuniyasu M."/>
            <person name="Ushijima N."/>
            <person name="Kawano K."/>
            <person name="Kobayashi E."/>
            <person name="Shiratori Y."/>
            <person name="Masuda Y."/>
            <person name="Senoo K."/>
        </authorList>
    </citation>
    <scope>NUCLEOTIDE SEQUENCE [LARGE SCALE GENOMIC DNA]</scope>
    <source>
        <strain evidence="7">W79</strain>
    </source>
</reference>
<evidence type="ECO:0000256" key="3">
    <source>
        <dbReference type="ARBA" id="ARBA00022989"/>
    </source>
</evidence>
<feature type="transmembrane region" description="Helical" evidence="5">
    <location>
        <begin position="118"/>
        <end position="151"/>
    </location>
</feature>